<evidence type="ECO:0000313" key="4">
    <source>
        <dbReference type="EMBL" id="MDO7843156.1"/>
    </source>
</evidence>
<reference evidence="4" key="1">
    <citation type="submission" date="2023-07" db="EMBL/GenBank/DDBJ databases">
        <authorList>
            <person name="Kim M.K."/>
        </authorList>
    </citation>
    <scope>NUCLEOTIDE SEQUENCE</scope>
    <source>
        <strain evidence="4">CA1-15</strain>
    </source>
</reference>
<name>A0ABT9A2D7_9SPHN</name>
<comment type="caution">
    <text evidence="4">The sequence shown here is derived from an EMBL/GenBank/DDBJ whole genome shotgun (WGS) entry which is preliminary data.</text>
</comment>
<evidence type="ECO:0000259" key="3">
    <source>
        <dbReference type="Pfam" id="PF01370"/>
    </source>
</evidence>
<dbReference type="SUPFAM" id="SSF51735">
    <property type="entry name" value="NAD(P)-binding Rossmann-fold domains"/>
    <property type="match status" value="1"/>
</dbReference>
<dbReference type="EMBL" id="JAUQSZ010000008">
    <property type="protein sequence ID" value="MDO7843156.1"/>
    <property type="molecule type" value="Genomic_DNA"/>
</dbReference>
<feature type="domain" description="NAD-dependent epimerase/dehydratase" evidence="3">
    <location>
        <begin position="9"/>
        <end position="245"/>
    </location>
</feature>
<dbReference type="PANTHER" id="PTHR10366:SF564">
    <property type="entry name" value="STEROL-4-ALPHA-CARBOXYLATE 3-DEHYDROGENASE, DECARBOXYLATING"/>
    <property type="match status" value="1"/>
</dbReference>
<dbReference type="Proteomes" id="UP001176468">
    <property type="component" value="Unassembled WGS sequence"/>
</dbReference>
<dbReference type="Pfam" id="PF01370">
    <property type="entry name" value="Epimerase"/>
    <property type="match status" value="1"/>
</dbReference>
<accession>A0ABT9A2D7</accession>
<comment type="similarity">
    <text evidence="2">Belongs to the NAD(P)-dependent epimerase/dehydratase family. Dihydroflavonol-4-reductase subfamily.</text>
</comment>
<evidence type="ECO:0000256" key="1">
    <source>
        <dbReference type="ARBA" id="ARBA00023002"/>
    </source>
</evidence>
<gene>
    <name evidence="4" type="ORF">Q5H94_12550</name>
</gene>
<organism evidence="4 5">
    <name type="scientific">Sphingomonas immobilis</name>
    <dbReference type="NCBI Taxonomy" id="3063997"/>
    <lineage>
        <taxon>Bacteria</taxon>
        <taxon>Pseudomonadati</taxon>
        <taxon>Pseudomonadota</taxon>
        <taxon>Alphaproteobacteria</taxon>
        <taxon>Sphingomonadales</taxon>
        <taxon>Sphingomonadaceae</taxon>
        <taxon>Sphingomonas</taxon>
    </lineage>
</organism>
<dbReference type="InterPro" id="IPR036291">
    <property type="entry name" value="NAD(P)-bd_dom_sf"/>
</dbReference>
<dbReference type="PANTHER" id="PTHR10366">
    <property type="entry name" value="NAD DEPENDENT EPIMERASE/DEHYDRATASE"/>
    <property type="match status" value="1"/>
</dbReference>
<keyword evidence="1" id="KW-0560">Oxidoreductase</keyword>
<proteinExistence type="inferred from homology"/>
<dbReference type="CDD" id="cd05227">
    <property type="entry name" value="AR_SDR_e"/>
    <property type="match status" value="1"/>
</dbReference>
<evidence type="ECO:0000256" key="2">
    <source>
        <dbReference type="ARBA" id="ARBA00023445"/>
    </source>
</evidence>
<sequence length="341" mass="36907">MKDAANTSVLVTGGSGFVGGYVVLELLRQGYCVRTTIRSLSRENQVRAMLAEHVDAGDRLSFVAADLLNDDGWDAAVAGCAYVHHVASPMPVGEFRGTDVITPARAGTRRVLEASARAGVRRVVITSSTAAAMPDRPGDAVIDERTWTDRPDRPAFNYPRAKTLAEQDAWAFVRDHDQPFELTTVLPASIQGPVLGSDYSASVDLLRLMLKGKMPAVPRMGYNIVDVRDLAALHLLAMITPEAAGQRYIAAGDFLWFSDIARILREGLGDSAARTPKRTIPDFIIRLGAFSNPEMRQIAPILGQRTTYSSAKAESLLGHPLRSARDAVLDAARSLIDRGLA</sequence>
<keyword evidence="5" id="KW-1185">Reference proteome</keyword>
<dbReference type="Gene3D" id="3.40.50.720">
    <property type="entry name" value="NAD(P)-binding Rossmann-like Domain"/>
    <property type="match status" value="1"/>
</dbReference>
<dbReference type="InterPro" id="IPR001509">
    <property type="entry name" value="Epimerase_deHydtase"/>
</dbReference>
<evidence type="ECO:0000313" key="5">
    <source>
        <dbReference type="Proteomes" id="UP001176468"/>
    </source>
</evidence>
<dbReference type="InterPro" id="IPR050425">
    <property type="entry name" value="NAD(P)_dehydrat-like"/>
</dbReference>
<dbReference type="RefSeq" id="WP_304561612.1">
    <property type="nucleotide sequence ID" value="NZ_JAUQSZ010000008.1"/>
</dbReference>
<protein>
    <submittedName>
        <fullName evidence="4">Aldehyde reductase</fullName>
    </submittedName>
</protein>